<accession>A0A0E0DD58</accession>
<keyword evidence="1" id="KW-0472">Membrane</keyword>
<feature type="transmembrane region" description="Helical" evidence="1">
    <location>
        <begin position="109"/>
        <end position="127"/>
    </location>
</feature>
<keyword evidence="1" id="KW-1133">Transmembrane helix</keyword>
<dbReference type="STRING" id="40149.A0A0E0DD58"/>
<proteinExistence type="predicted"/>
<evidence type="ECO:0000256" key="1">
    <source>
        <dbReference type="SAM" id="Phobius"/>
    </source>
</evidence>
<dbReference type="Proteomes" id="UP000008021">
    <property type="component" value="Chromosome 4"/>
</dbReference>
<name>A0A0E0DD58_9ORYZ</name>
<protein>
    <submittedName>
        <fullName evidence="2">Uncharacterized protein</fullName>
    </submittedName>
</protein>
<evidence type="ECO:0000313" key="3">
    <source>
        <dbReference type="Proteomes" id="UP000008021"/>
    </source>
</evidence>
<dbReference type="EnsemblPlants" id="OMERI04G08860.1">
    <property type="protein sequence ID" value="OMERI04G08860.1"/>
    <property type="gene ID" value="OMERI04G08860"/>
</dbReference>
<reference evidence="2" key="1">
    <citation type="submission" date="2015-04" db="UniProtKB">
        <authorList>
            <consortium name="EnsemblPlants"/>
        </authorList>
    </citation>
    <scope>IDENTIFICATION</scope>
</reference>
<dbReference type="HOGENOM" id="CLU_1789997_0_0_1"/>
<reference evidence="2" key="2">
    <citation type="submission" date="2018-05" db="EMBL/GenBank/DDBJ databases">
        <title>OmerRS3 (Oryza meridionalis Reference Sequence Version 3).</title>
        <authorList>
            <person name="Zhang J."/>
            <person name="Kudrna D."/>
            <person name="Lee S."/>
            <person name="Talag J."/>
            <person name="Welchert J."/>
            <person name="Wing R.A."/>
        </authorList>
    </citation>
    <scope>NUCLEOTIDE SEQUENCE [LARGE SCALE GENOMIC DNA]</scope>
    <source>
        <strain evidence="2">cv. OR44</strain>
    </source>
</reference>
<dbReference type="eggNOG" id="KOG1347">
    <property type="taxonomic scope" value="Eukaryota"/>
</dbReference>
<dbReference type="AlphaFoldDB" id="A0A0E0DD58"/>
<evidence type="ECO:0000313" key="2">
    <source>
        <dbReference type="EnsemblPlants" id="OMERI04G08860.1"/>
    </source>
</evidence>
<keyword evidence="1" id="KW-0812">Transmembrane</keyword>
<dbReference type="Gramene" id="OMERI04G08860.1">
    <property type="protein sequence ID" value="OMERI04G08860.1"/>
    <property type="gene ID" value="OMERI04G08860"/>
</dbReference>
<keyword evidence="3" id="KW-1185">Reference proteome</keyword>
<sequence length="145" mass="16509">METMVVGPRQGIFHDNRETGIIYHEMEFPSLLQGYMLVTNYCWRLKNLADGDGAGRVSSSASRSAGLFMILVRHLWGYAYSNEEEVVQYVVKMMPTLAVSFLFDDLQCGLWLGIMCALIVQMLWLLATNWEKEALKANERVFSSS</sequence>
<organism evidence="2">
    <name type="scientific">Oryza meridionalis</name>
    <dbReference type="NCBI Taxonomy" id="40149"/>
    <lineage>
        <taxon>Eukaryota</taxon>
        <taxon>Viridiplantae</taxon>
        <taxon>Streptophyta</taxon>
        <taxon>Embryophyta</taxon>
        <taxon>Tracheophyta</taxon>
        <taxon>Spermatophyta</taxon>
        <taxon>Magnoliopsida</taxon>
        <taxon>Liliopsida</taxon>
        <taxon>Poales</taxon>
        <taxon>Poaceae</taxon>
        <taxon>BOP clade</taxon>
        <taxon>Oryzoideae</taxon>
        <taxon>Oryzeae</taxon>
        <taxon>Oryzinae</taxon>
        <taxon>Oryza</taxon>
    </lineage>
</organism>